<reference evidence="4" key="1">
    <citation type="submission" date="2020-08" db="EMBL/GenBank/DDBJ databases">
        <title>Whole genome shotgun sequence of Polymorphospora rubra NBRC 101157.</title>
        <authorList>
            <person name="Komaki H."/>
            <person name="Tamura T."/>
        </authorList>
    </citation>
    <scope>NUCLEOTIDE SEQUENCE</scope>
    <source>
        <strain evidence="4">NBRC 101157</strain>
    </source>
</reference>
<dbReference type="CDD" id="cd00118">
    <property type="entry name" value="LysM"/>
    <property type="match status" value="1"/>
</dbReference>
<dbReference type="Pfam" id="PF01476">
    <property type="entry name" value="LysM"/>
    <property type="match status" value="1"/>
</dbReference>
<feature type="region of interest" description="Disordered" evidence="1">
    <location>
        <begin position="211"/>
        <end position="300"/>
    </location>
</feature>
<keyword evidence="2" id="KW-0472">Membrane</keyword>
<evidence type="ECO:0000256" key="2">
    <source>
        <dbReference type="SAM" id="Phobius"/>
    </source>
</evidence>
<dbReference type="SMART" id="SM00257">
    <property type="entry name" value="LysM"/>
    <property type="match status" value="1"/>
</dbReference>
<proteinExistence type="predicted"/>
<keyword evidence="2" id="KW-0812">Transmembrane</keyword>
<dbReference type="KEGG" id="pry:Prubr_22960"/>
<accession>A0A810N111</accession>
<dbReference type="Proteomes" id="UP000680866">
    <property type="component" value="Chromosome"/>
</dbReference>
<dbReference type="EMBL" id="AP023359">
    <property type="protein sequence ID" value="BCJ65275.1"/>
    <property type="molecule type" value="Genomic_DNA"/>
</dbReference>
<gene>
    <name evidence="4" type="ORF">Prubr_22960</name>
</gene>
<feature type="transmembrane region" description="Helical" evidence="2">
    <location>
        <begin position="12"/>
        <end position="40"/>
    </location>
</feature>
<dbReference type="Gene3D" id="3.10.350.10">
    <property type="entry name" value="LysM domain"/>
    <property type="match status" value="1"/>
</dbReference>
<feature type="compositionally biased region" description="Pro residues" evidence="1">
    <location>
        <begin position="241"/>
        <end position="271"/>
    </location>
</feature>
<protein>
    <recommendedName>
        <fullName evidence="3">LysM domain-containing protein</fullName>
    </recommendedName>
</protein>
<organism evidence="4 5">
    <name type="scientific">Polymorphospora rubra</name>
    <dbReference type="NCBI Taxonomy" id="338584"/>
    <lineage>
        <taxon>Bacteria</taxon>
        <taxon>Bacillati</taxon>
        <taxon>Actinomycetota</taxon>
        <taxon>Actinomycetes</taxon>
        <taxon>Micromonosporales</taxon>
        <taxon>Micromonosporaceae</taxon>
        <taxon>Polymorphospora</taxon>
    </lineage>
</organism>
<evidence type="ECO:0000256" key="1">
    <source>
        <dbReference type="SAM" id="MobiDB-lite"/>
    </source>
</evidence>
<sequence>MTGTRVSVPRRIGQVLTGLGALVVLIALLFGAPAALIAVAGNPLPDHLPTFAEVTDALTSRDDGQLFLRALAVVGWLGWATFALSVLVELPARALRRPAPRLPGMRRQQRIAAALVGTVAMVVVAAPAATAATAGPTVTHATVTTAAPQWLVPPVTTPGPAVVETTGDNRSAVVYRVERGDYLGHIADRYLGDFDDYQEIAALNEVRDPNRIRPGQTLRLPDHAVDRGSRAHATGTGSVPATPPPAAPTPESPQQPTPEQPAPNQPAPDQPPAAETPSQRPTTSFAGGAAGRPGGPDTANRPLAVTAVIAAASIVGAQIGMLMGLRRRPAKAQSADTGRHRRD</sequence>
<feature type="domain" description="LysM" evidence="3">
    <location>
        <begin position="173"/>
        <end position="220"/>
    </location>
</feature>
<feature type="transmembrane region" description="Helical" evidence="2">
    <location>
        <begin position="66"/>
        <end position="90"/>
    </location>
</feature>
<feature type="transmembrane region" description="Helical" evidence="2">
    <location>
        <begin position="303"/>
        <end position="325"/>
    </location>
</feature>
<dbReference type="PANTHER" id="PTHR34700:SF4">
    <property type="entry name" value="PHAGE-LIKE ELEMENT PBSX PROTEIN XKDP"/>
    <property type="match status" value="1"/>
</dbReference>
<feature type="compositionally biased region" description="Basic and acidic residues" evidence="1">
    <location>
        <begin position="220"/>
        <end position="229"/>
    </location>
</feature>
<keyword evidence="5" id="KW-1185">Reference proteome</keyword>
<dbReference type="PROSITE" id="PS51782">
    <property type="entry name" value="LYSM"/>
    <property type="match status" value="1"/>
</dbReference>
<feature type="region of interest" description="Disordered" evidence="1">
    <location>
        <begin position="322"/>
        <end position="343"/>
    </location>
</feature>
<dbReference type="InterPro" id="IPR052196">
    <property type="entry name" value="Bact_Kbp"/>
</dbReference>
<evidence type="ECO:0000313" key="5">
    <source>
        <dbReference type="Proteomes" id="UP000680866"/>
    </source>
</evidence>
<dbReference type="RefSeq" id="WP_212824638.1">
    <property type="nucleotide sequence ID" value="NZ_AP023359.1"/>
</dbReference>
<dbReference type="SUPFAM" id="SSF54106">
    <property type="entry name" value="LysM domain"/>
    <property type="match status" value="1"/>
</dbReference>
<dbReference type="InterPro" id="IPR018392">
    <property type="entry name" value="LysM"/>
</dbReference>
<dbReference type="InterPro" id="IPR036779">
    <property type="entry name" value="LysM_dom_sf"/>
</dbReference>
<dbReference type="PANTHER" id="PTHR34700">
    <property type="entry name" value="POTASSIUM BINDING PROTEIN KBP"/>
    <property type="match status" value="1"/>
</dbReference>
<feature type="transmembrane region" description="Helical" evidence="2">
    <location>
        <begin position="111"/>
        <end position="129"/>
    </location>
</feature>
<keyword evidence="2" id="KW-1133">Transmembrane helix</keyword>
<evidence type="ECO:0000259" key="3">
    <source>
        <dbReference type="PROSITE" id="PS51782"/>
    </source>
</evidence>
<dbReference type="AlphaFoldDB" id="A0A810N111"/>
<evidence type="ECO:0000313" key="4">
    <source>
        <dbReference type="EMBL" id="BCJ65275.1"/>
    </source>
</evidence>
<name>A0A810N111_9ACTN</name>